<feature type="non-terminal residue" evidence="4">
    <location>
        <position position="1"/>
    </location>
</feature>
<dbReference type="EMBL" id="DUTF01000409">
    <property type="protein sequence ID" value="HHY28871.1"/>
    <property type="molecule type" value="Genomic_DNA"/>
</dbReference>
<organism evidence="4 5">
    <name type="scientific">Desulfitobacterium dehalogenans</name>
    <dbReference type="NCBI Taxonomy" id="36854"/>
    <lineage>
        <taxon>Bacteria</taxon>
        <taxon>Bacillati</taxon>
        <taxon>Bacillota</taxon>
        <taxon>Clostridia</taxon>
        <taxon>Eubacteriales</taxon>
        <taxon>Desulfitobacteriaceae</taxon>
        <taxon>Desulfitobacterium</taxon>
    </lineage>
</organism>
<keyword evidence="2" id="KW-0472">Membrane</keyword>
<feature type="region of interest" description="Disordered" evidence="1">
    <location>
        <begin position="1"/>
        <end position="39"/>
    </location>
</feature>
<keyword evidence="2" id="KW-1133">Transmembrane helix</keyword>
<feature type="domain" description="DUF4073" evidence="3">
    <location>
        <begin position="32"/>
        <end position="97"/>
    </location>
</feature>
<dbReference type="Proteomes" id="UP000553059">
    <property type="component" value="Unassembled WGS sequence"/>
</dbReference>
<dbReference type="InterPro" id="IPR013783">
    <property type="entry name" value="Ig-like_fold"/>
</dbReference>
<keyword evidence="2" id="KW-0812">Transmembrane</keyword>
<feature type="compositionally biased region" description="Gly residues" evidence="1">
    <location>
        <begin position="16"/>
        <end position="25"/>
    </location>
</feature>
<dbReference type="AlphaFoldDB" id="A0A7C6Z733"/>
<evidence type="ECO:0000259" key="3">
    <source>
        <dbReference type="Pfam" id="PF13285"/>
    </source>
</evidence>
<evidence type="ECO:0000256" key="2">
    <source>
        <dbReference type="SAM" id="Phobius"/>
    </source>
</evidence>
<gene>
    <name evidence="4" type="ORF">GX523_19400</name>
</gene>
<evidence type="ECO:0000313" key="5">
    <source>
        <dbReference type="Proteomes" id="UP000553059"/>
    </source>
</evidence>
<evidence type="ECO:0000256" key="1">
    <source>
        <dbReference type="SAM" id="MobiDB-lite"/>
    </source>
</evidence>
<accession>A0A7C6Z733</accession>
<dbReference type="Gene3D" id="2.60.40.10">
    <property type="entry name" value="Immunoglobulins"/>
    <property type="match status" value="1"/>
</dbReference>
<comment type="caution">
    <text evidence="4">The sequence shown here is derived from an EMBL/GenBank/DDBJ whole genome shotgun (WGS) entry which is preliminary data.</text>
</comment>
<sequence length="147" mass="15251">KGSGNNTDDGNTGSRNTGGSGGGGNTPQAPSVPQVKADDTKNILVGMDTTMEYSVDGGGWQTYDPANPPSLPGNHTVQVRTKATDSIPAGEATTLRFTAKGTAGNELDDVPKTGDNRTPLSFYLALALMSLTVLGICRPNRRKRSSV</sequence>
<reference evidence="4 5" key="1">
    <citation type="journal article" date="2020" name="Biotechnol. Biofuels">
        <title>New insights from the biogas microbiome by comprehensive genome-resolved metagenomics of nearly 1600 species originating from multiple anaerobic digesters.</title>
        <authorList>
            <person name="Campanaro S."/>
            <person name="Treu L."/>
            <person name="Rodriguez-R L.M."/>
            <person name="Kovalovszki A."/>
            <person name="Ziels R.M."/>
            <person name="Maus I."/>
            <person name="Zhu X."/>
            <person name="Kougias P.G."/>
            <person name="Basile A."/>
            <person name="Luo G."/>
            <person name="Schluter A."/>
            <person name="Konstantinidis K.T."/>
            <person name="Angelidaki I."/>
        </authorList>
    </citation>
    <scope>NUCLEOTIDE SEQUENCE [LARGE SCALE GENOMIC DNA]</scope>
    <source>
        <strain evidence="4">AS05jafATM_4</strain>
    </source>
</reference>
<dbReference type="Pfam" id="PF13285">
    <property type="entry name" value="DUF4073"/>
    <property type="match status" value="1"/>
</dbReference>
<dbReference type="InterPro" id="IPR025142">
    <property type="entry name" value="DUF4073"/>
</dbReference>
<feature type="transmembrane region" description="Helical" evidence="2">
    <location>
        <begin position="120"/>
        <end position="137"/>
    </location>
</feature>
<name>A0A7C6Z733_9FIRM</name>
<evidence type="ECO:0000313" key="4">
    <source>
        <dbReference type="EMBL" id="HHY28871.1"/>
    </source>
</evidence>
<proteinExistence type="predicted"/>
<protein>
    <submittedName>
        <fullName evidence="4">DUF4073 domain-containing protein</fullName>
    </submittedName>
</protein>
<feature type="compositionally biased region" description="Low complexity" evidence="1">
    <location>
        <begin position="1"/>
        <end position="15"/>
    </location>
</feature>